<feature type="compositionally biased region" description="Polar residues" evidence="1">
    <location>
        <begin position="361"/>
        <end position="374"/>
    </location>
</feature>
<dbReference type="Proteomes" id="UP000504623">
    <property type="component" value="Unplaced"/>
</dbReference>
<feature type="compositionally biased region" description="Basic and acidic residues" evidence="1">
    <location>
        <begin position="142"/>
        <end position="183"/>
    </location>
</feature>
<dbReference type="AlphaFoldDB" id="A0A9B0TA58"/>
<dbReference type="InterPro" id="IPR042937">
    <property type="entry name" value="TCHHL1"/>
</dbReference>
<sequence>MPRLLRSVLSVIEIFYKYTRKDGDGMTMTCRELKHLLQGEFEDILQPYVLHAVEKNVNLLDTGSDGSISFDDFVLAICNLLNHCYLDIQSLNSELKRISKPEKETPDDVDSQTTRSGQQREETPPTKDNVVLPSGMAPSSEVKFEKRGAVKNNEADPREHSKTHKLPGEASEHNDSKNTHVEGDEQEVAQDVQTEVDSGTQLETNKAMTTSEQTSSPTKEEEPEKDADRKSCESEKSTAYVIDGRVCEVQELGKGDADRTLPETKYSAEPDNEGRIAETQEPPAQEKEQETKSLPVQDDINISETHDVKTKRKLGRGHETHEIGQKESEIKTQTSALEVQIQDRKHQELQGPSKEREATKGSETQDLTSEGINQNHREIEKAETPREDVRYTEKDTADILVSSKNAPVLEGALGARERTQEESPLESPSGGEDNIAKTQDKSTKEGDSDQGEDLVPPTTQNEGSSETPKSLPPEEGDRSSETGDLPAQGSTHSQVDTQEESMQGDCNNDSDAQRQAAMSEKHKSQESMVLAVRGESEQRTEEQEQFLREEYKSQGSETKGPGPDVDLNRYPEAQQSTVGGENGQSVEIEIPETLDADNNGQLSVEQQPTKGDGRKQLKVQSSGTEEGRASETQETPLKSLDEDNSTSPETHHETEELATLQEENGSVQELAEGDDQQHSSKKGRYSSVPQSDLEERMQRDQQPCSVKKGSLNPGSLYEYLQEEIPQQTDITQEEHQKQVQSAGALGLEFSTNQSSASLSQALQQHTRELLPDEAPADPEQISAIRTPEEK</sequence>
<dbReference type="GO" id="GO:0005509">
    <property type="term" value="F:calcium ion binding"/>
    <property type="evidence" value="ECO:0007669"/>
    <property type="project" value="InterPro"/>
</dbReference>
<name>A0A9B0TA58_CHRAS</name>
<feature type="compositionally biased region" description="Basic and acidic residues" evidence="1">
    <location>
        <begin position="434"/>
        <end position="447"/>
    </location>
</feature>
<feature type="compositionally biased region" description="Polar residues" evidence="1">
    <location>
        <begin position="191"/>
        <end position="217"/>
    </location>
</feature>
<feature type="compositionally biased region" description="Basic and acidic residues" evidence="1">
    <location>
        <begin position="218"/>
        <end position="236"/>
    </location>
</feature>
<evidence type="ECO:0000313" key="3">
    <source>
        <dbReference type="Proteomes" id="UP000504623"/>
    </source>
</evidence>
<gene>
    <name evidence="4" type="primary">TCHHL1</name>
</gene>
<evidence type="ECO:0000313" key="4">
    <source>
        <dbReference type="RefSeq" id="XP_006861771.1"/>
    </source>
</evidence>
<feature type="compositionally biased region" description="Basic and acidic residues" evidence="1">
    <location>
        <begin position="316"/>
        <end position="330"/>
    </location>
</feature>
<dbReference type="InterPro" id="IPR013787">
    <property type="entry name" value="S100_Ca-bd_sub"/>
</dbReference>
<dbReference type="CDD" id="cd00213">
    <property type="entry name" value="S-100"/>
    <property type="match status" value="1"/>
</dbReference>
<feature type="compositionally biased region" description="Polar residues" evidence="1">
    <location>
        <begin position="573"/>
        <end position="585"/>
    </location>
</feature>
<feature type="compositionally biased region" description="Basic and acidic residues" evidence="1">
    <location>
        <begin position="245"/>
        <end position="291"/>
    </location>
</feature>
<dbReference type="Pfam" id="PF01023">
    <property type="entry name" value="S_100"/>
    <property type="match status" value="1"/>
</dbReference>
<feature type="compositionally biased region" description="Polar residues" evidence="1">
    <location>
        <begin position="457"/>
        <end position="468"/>
    </location>
</feature>
<reference evidence="4" key="1">
    <citation type="submission" date="2025-08" db="UniProtKB">
        <authorList>
            <consortium name="RefSeq"/>
        </authorList>
    </citation>
    <scope>IDENTIFICATION</scope>
    <source>
        <tissue evidence="4">Spleen</tissue>
    </source>
</reference>
<feature type="region of interest" description="Disordered" evidence="1">
    <location>
        <begin position="748"/>
        <end position="790"/>
    </location>
</feature>
<dbReference type="PANTHER" id="PTHR47612:SF1">
    <property type="entry name" value="TRICHOHYALIN-LIKE PROTEIN 1"/>
    <property type="match status" value="1"/>
</dbReference>
<evidence type="ECO:0000259" key="2">
    <source>
        <dbReference type="PROSITE" id="PS50222"/>
    </source>
</evidence>
<dbReference type="InterPro" id="IPR011992">
    <property type="entry name" value="EF-hand-dom_pair"/>
</dbReference>
<feature type="compositionally biased region" description="Basic and acidic residues" evidence="1">
    <location>
        <begin position="375"/>
        <end position="397"/>
    </location>
</feature>
<dbReference type="OrthoDB" id="9450604at2759"/>
<feature type="compositionally biased region" description="Polar residues" evidence="1">
    <location>
        <begin position="596"/>
        <end position="609"/>
    </location>
</feature>
<keyword evidence="3" id="KW-1185">Reference proteome</keyword>
<feature type="compositionally biased region" description="Basic and acidic residues" evidence="1">
    <location>
        <begin position="341"/>
        <end position="360"/>
    </location>
</feature>
<feature type="compositionally biased region" description="Low complexity" evidence="1">
    <location>
        <begin position="753"/>
        <end position="764"/>
    </location>
</feature>
<dbReference type="RefSeq" id="XP_006861771.1">
    <property type="nucleotide sequence ID" value="XM_006861709.1"/>
</dbReference>
<organism evidence="3 4">
    <name type="scientific">Chrysochloris asiatica</name>
    <name type="common">Cape golden mole</name>
    <dbReference type="NCBI Taxonomy" id="185453"/>
    <lineage>
        <taxon>Eukaryota</taxon>
        <taxon>Metazoa</taxon>
        <taxon>Chordata</taxon>
        <taxon>Craniata</taxon>
        <taxon>Vertebrata</taxon>
        <taxon>Euteleostomi</taxon>
        <taxon>Mammalia</taxon>
        <taxon>Eutheria</taxon>
        <taxon>Afrotheria</taxon>
        <taxon>Chrysochloridae</taxon>
        <taxon>Chrysochlorinae</taxon>
        <taxon>Chrysochloris</taxon>
    </lineage>
</organism>
<protein>
    <submittedName>
        <fullName evidence="4">Trichohyalin-like protein 1</fullName>
    </submittedName>
</protein>
<evidence type="ECO:0000256" key="1">
    <source>
        <dbReference type="SAM" id="MobiDB-lite"/>
    </source>
</evidence>
<dbReference type="InterPro" id="IPR034325">
    <property type="entry name" value="S-100_dom"/>
</dbReference>
<dbReference type="Gene3D" id="1.10.238.10">
    <property type="entry name" value="EF-hand"/>
    <property type="match status" value="1"/>
</dbReference>
<dbReference type="GeneID" id="102835556"/>
<dbReference type="SUPFAM" id="SSF47473">
    <property type="entry name" value="EF-hand"/>
    <property type="match status" value="1"/>
</dbReference>
<dbReference type="PANTHER" id="PTHR47612">
    <property type="entry name" value="TRICHOHYALIN-LIKE PROTEIN 1"/>
    <property type="match status" value="1"/>
</dbReference>
<accession>A0A9B0TA58</accession>
<feature type="compositionally biased region" description="Basic and acidic residues" evidence="1">
    <location>
        <begin position="534"/>
        <end position="552"/>
    </location>
</feature>
<feature type="compositionally biased region" description="Polar residues" evidence="1">
    <location>
        <begin position="488"/>
        <end position="510"/>
    </location>
</feature>
<dbReference type="CTD" id="126637"/>
<dbReference type="SMART" id="SM01394">
    <property type="entry name" value="S_100"/>
    <property type="match status" value="1"/>
</dbReference>
<feature type="region of interest" description="Disordered" evidence="1">
    <location>
        <begin position="98"/>
        <end position="713"/>
    </location>
</feature>
<dbReference type="GO" id="GO:0046914">
    <property type="term" value="F:transition metal ion binding"/>
    <property type="evidence" value="ECO:0007669"/>
    <property type="project" value="InterPro"/>
</dbReference>
<dbReference type="InterPro" id="IPR002048">
    <property type="entry name" value="EF_hand_dom"/>
</dbReference>
<feature type="domain" description="EF-hand" evidence="2">
    <location>
        <begin position="48"/>
        <end position="83"/>
    </location>
</feature>
<proteinExistence type="predicted"/>
<dbReference type="PROSITE" id="PS50222">
    <property type="entry name" value="EF_HAND_2"/>
    <property type="match status" value="1"/>
</dbReference>